<protein>
    <submittedName>
        <fullName evidence="3">Uncharacterized protein</fullName>
    </submittedName>
</protein>
<feature type="region of interest" description="Disordered" evidence="2">
    <location>
        <begin position="39"/>
        <end position="118"/>
    </location>
</feature>
<dbReference type="EMBL" id="JARIHO010000001">
    <property type="protein sequence ID" value="KAJ7368953.1"/>
    <property type="molecule type" value="Genomic_DNA"/>
</dbReference>
<name>A0AAD7AVU2_9AGAR</name>
<gene>
    <name evidence="3" type="ORF">DFH08DRAFT_832732</name>
</gene>
<proteinExistence type="predicted"/>
<feature type="coiled-coil region" evidence="1">
    <location>
        <begin position="125"/>
        <end position="152"/>
    </location>
</feature>
<evidence type="ECO:0000313" key="4">
    <source>
        <dbReference type="Proteomes" id="UP001218218"/>
    </source>
</evidence>
<feature type="compositionally biased region" description="Basic residues" evidence="2">
    <location>
        <begin position="51"/>
        <end position="61"/>
    </location>
</feature>
<comment type="caution">
    <text evidence="3">The sequence shown here is derived from an EMBL/GenBank/DDBJ whole genome shotgun (WGS) entry which is preliminary data.</text>
</comment>
<reference evidence="3" key="1">
    <citation type="submission" date="2023-03" db="EMBL/GenBank/DDBJ databases">
        <title>Massive genome expansion in bonnet fungi (Mycena s.s.) driven by repeated elements and novel gene families across ecological guilds.</title>
        <authorList>
            <consortium name="Lawrence Berkeley National Laboratory"/>
            <person name="Harder C.B."/>
            <person name="Miyauchi S."/>
            <person name="Viragh M."/>
            <person name="Kuo A."/>
            <person name="Thoen E."/>
            <person name="Andreopoulos B."/>
            <person name="Lu D."/>
            <person name="Skrede I."/>
            <person name="Drula E."/>
            <person name="Henrissat B."/>
            <person name="Morin E."/>
            <person name="Kohler A."/>
            <person name="Barry K."/>
            <person name="LaButti K."/>
            <person name="Morin E."/>
            <person name="Salamov A."/>
            <person name="Lipzen A."/>
            <person name="Mereny Z."/>
            <person name="Hegedus B."/>
            <person name="Baldrian P."/>
            <person name="Stursova M."/>
            <person name="Weitz H."/>
            <person name="Taylor A."/>
            <person name="Grigoriev I.V."/>
            <person name="Nagy L.G."/>
            <person name="Martin F."/>
            <person name="Kauserud H."/>
        </authorList>
    </citation>
    <scope>NUCLEOTIDE SEQUENCE</scope>
    <source>
        <strain evidence="3">CBHHK002</strain>
    </source>
</reference>
<dbReference type="Proteomes" id="UP001218218">
    <property type="component" value="Unassembled WGS sequence"/>
</dbReference>
<accession>A0AAD7AVU2</accession>
<feature type="compositionally biased region" description="Basic and acidic residues" evidence="2">
    <location>
        <begin position="86"/>
        <end position="96"/>
    </location>
</feature>
<evidence type="ECO:0000256" key="1">
    <source>
        <dbReference type="SAM" id="Coils"/>
    </source>
</evidence>
<keyword evidence="4" id="KW-1185">Reference proteome</keyword>
<feature type="non-terminal residue" evidence="3">
    <location>
        <position position="185"/>
    </location>
</feature>
<evidence type="ECO:0000313" key="3">
    <source>
        <dbReference type="EMBL" id="KAJ7368953.1"/>
    </source>
</evidence>
<evidence type="ECO:0000256" key="2">
    <source>
        <dbReference type="SAM" id="MobiDB-lite"/>
    </source>
</evidence>
<organism evidence="3 4">
    <name type="scientific">Mycena albidolilacea</name>
    <dbReference type="NCBI Taxonomy" id="1033008"/>
    <lineage>
        <taxon>Eukaryota</taxon>
        <taxon>Fungi</taxon>
        <taxon>Dikarya</taxon>
        <taxon>Basidiomycota</taxon>
        <taxon>Agaricomycotina</taxon>
        <taxon>Agaricomycetes</taxon>
        <taxon>Agaricomycetidae</taxon>
        <taxon>Agaricales</taxon>
        <taxon>Marasmiineae</taxon>
        <taxon>Mycenaceae</taxon>
        <taxon>Mycena</taxon>
    </lineage>
</organism>
<sequence>MPSLLRSANDDDFAQLANRGAITRQLFVTCCIQCSCRRRSPNRPKPERPRAHPRPSKRTLRGTRTAGALSKALPHTMCDLGPSFGRDVELTEREQGDTDSTAHLVDTASSSNSESSKRGFLGKLKEKLVVSKADLEADRQRKEIERQKFLARRDKRRAEVDAEPKLEEELNPYGGFFTDGLRMDN</sequence>
<dbReference type="AlphaFoldDB" id="A0AAD7AVU2"/>
<keyword evidence="1" id="KW-0175">Coiled coil</keyword>